<comment type="caution">
    <text evidence="2">The sequence shown here is derived from an EMBL/GenBank/DDBJ whole genome shotgun (WGS) entry which is preliminary data.</text>
</comment>
<accession>D4XH24</accession>
<dbReference type="AlphaFoldDB" id="D4XH24"/>
<dbReference type="Proteomes" id="UP000004510">
    <property type="component" value="Unassembled WGS sequence"/>
</dbReference>
<evidence type="ECO:0000313" key="3">
    <source>
        <dbReference type="Proteomes" id="UP000004510"/>
    </source>
</evidence>
<dbReference type="HOGENOM" id="CLU_199479_0_0_4"/>
<evidence type="ECO:0000256" key="1">
    <source>
        <dbReference type="SAM" id="MobiDB-lite"/>
    </source>
</evidence>
<reference evidence="3" key="1">
    <citation type="submission" date="2010-03" db="EMBL/GenBank/DDBJ databases">
        <title>Complete sequence of Mobiluncus curtisii ATCC 43063.</title>
        <authorList>
            <person name="Muzny D."/>
            <person name="Qin X."/>
            <person name="Deng J."/>
            <person name="Jiang H."/>
            <person name="Liu Y."/>
            <person name="Qu J."/>
            <person name="Song X.-Z."/>
            <person name="Zhang L."/>
            <person name="Thornton R."/>
            <person name="Coyle M."/>
            <person name="Francisco L."/>
            <person name="Jackson L."/>
            <person name="Javaid M."/>
            <person name="Korchina V."/>
            <person name="Kovar C."/>
            <person name="Mata R."/>
            <person name="Mathew T."/>
            <person name="Ngo R."/>
            <person name="Nguyen L."/>
            <person name="Nguyen N."/>
            <person name="Okwuonu G."/>
            <person name="Ongeri F."/>
            <person name="Pham C."/>
            <person name="Simmons D."/>
            <person name="Wilczek-Boney K."/>
            <person name="Hale W."/>
            <person name="Jakkamsetti A."/>
            <person name="Pham P."/>
            <person name="Ruth R."/>
            <person name="San Lucas F."/>
            <person name="Warren J."/>
            <person name="Zhang J."/>
            <person name="Zhao Z."/>
            <person name="Zhou C."/>
            <person name="Zhu D."/>
            <person name="Lee S."/>
            <person name="Bess C."/>
            <person name="Blankenburg K."/>
            <person name="Forbes L."/>
            <person name="Fu Q."/>
            <person name="Gubbala S."/>
            <person name="Hirani K."/>
            <person name="Jayaseelan J.C."/>
            <person name="Lara F."/>
            <person name="Munidasa M."/>
            <person name="Palculict T."/>
            <person name="Patil S."/>
            <person name="Pu L.-L."/>
            <person name="Saada N."/>
            <person name="Tang L."/>
            <person name="Weissenberger G."/>
            <person name="Zhu Y."/>
            <person name="Hemphill L."/>
            <person name="Shang Y."/>
            <person name="Youmans B."/>
            <person name="Ayvaz T."/>
            <person name="Ross M."/>
            <person name="Santibanez J."/>
            <person name="Aqrawi P."/>
            <person name="Gross S."/>
            <person name="Joshi V."/>
            <person name="Fowler G."/>
            <person name="Nazareth L."/>
            <person name="Reid J."/>
            <person name="Worley K."/>
            <person name="Petrosino J."/>
            <person name="Highlander S."/>
            <person name="Gibbs R."/>
            <person name="Gibbs R."/>
        </authorList>
    </citation>
    <scope>NUCLEOTIDE SEQUENCE [LARGE SCALE GENOMIC DNA]</scope>
    <source>
        <strain evidence="3">ATCC 43553</strain>
    </source>
</reference>
<feature type="compositionally biased region" description="Basic and acidic residues" evidence="1">
    <location>
        <begin position="11"/>
        <end position="23"/>
    </location>
</feature>
<gene>
    <name evidence="2" type="ORF">HMPREF0004_4771</name>
</gene>
<proteinExistence type="predicted"/>
<feature type="region of interest" description="Disordered" evidence="1">
    <location>
        <begin position="1"/>
        <end position="75"/>
    </location>
</feature>
<sequence>MQLAAPIKPHFQKECAMKPKDSKPNSSDDDTQRETQASHRDTQNRSKKEGHVSQIGTGQDQQSQRNRGAGARSKP</sequence>
<protein>
    <submittedName>
        <fullName evidence="2">Uncharacterized protein</fullName>
    </submittedName>
</protein>
<organism evidence="2 3">
    <name type="scientific">Achromobacter piechaudii ATCC 43553</name>
    <dbReference type="NCBI Taxonomy" id="742159"/>
    <lineage>
        <taxon>Bacteria</taxon>
        <taxon>Pseudomonadati</taxon>
        <taxon>Pseudomonadota</taxon>
        <taxon>Betaproteobacteria</taxon>
        <taxon>Burkholderiales</taxon>
        <taxon>Alcaligenaceae</taxon>
        <taxon>Achromobacter</taxon>
    </lineage>
</organism>
<dbReference type="EMBL" id="ADMS01000111">
    <property type="protein sequence ID" value="EFF73832.1"/>
    <property type="molecule type" value="Genomic_DNA"/>
</dbReference>
<feature type="compositionally biased region" description="Polar residues" evidence="1">
    <location>
        <begin position="54"/>
        <end position="66"/>
    </location>
</feature>
<evidence type="ECO:0000313" key="2">
    <source>
        <dbReference type="EMBL" id="EFF73832.1"/>
    </source>
</evidence>
<dbReference type="eggNOG" id="COG1546">
    <property type="taxonomic scope" value="Bacteria"/>
</dbReference>
<feature type="compositionally biased region" description="Basic and acidic residues" evidence="1">
    <location>
        <begin position="30"/>
        <end position="51"/>
    </location>
</feature>
<dbReference type="PATRIC" id="fig|742159.3.peg.257"/>
<name>D4XH24_9BURK</name>